<dbReference type="AlphaFoldDB" id="A0A014M1U9"/>
<dbReference type="STRING" id="1188239.MOVI_5650"/>
<protein>
    <submittedName>
        <fullName evidence="2">Uncharacterized protein</fullName>
    </submittedName>
</protein>
<feature type="transmembrane region" description="Helical" evidence="1">
    <location>
        <begin position="6"/>
        <end position="24"/>
    </location>
</feature>
<evidence type="ECO:0000256" key="1">
    <source>
        <dbReference type="SAM" id="Phobius"/>
    </source>
</evidence>
<keyword evidence="1" id="KW-0812">Transmembrane</keyword>
<keyword evidence="1" id="KW-1133">Transmembrane helix</keyword>
<comment type="caution">
    <text evidence="2">The sequence shown here is derived from an EMBL/GenBank/DDBJ whole genome shotgun (WGS) entry which is preliminary data.</text>
</comment>
<dbReference type="EMBL" id="JFAD01000029">
    <property type="protein sequence ID" value="EXU60943.1"/>
    <property type="molecule type" value="Genomic_DNA"/>
</dbReference>
<organism evidence="2 3">
    <name type="scientific">Mesomycoplasma ovipneumoniae 14811</name>
    <dbReference type="NCBI Taxonomy" id="1188239"/>
    <lineage>
        <taxon>Bacteria</taxon>
        <taxon>Bacillati</taxon>
        <taxon>Mycoplasmatota</taxon>
        <taxon>Mycoplasmoidales</taxon>
        <taxon>Metamycoplasmataceae</taxon>
        <taxon>Mesomycoplasma</taxon>
    </lineage>
</organism>
<accession>A0A014M1U9</accession>
<gene>
    <name evidence="2" type="ORF">MOVI_5650</name>
</gene>
<sequence>MEVGHLIGAISSLVFWSSFGIYIAKVKQTNKIKAFIYKTQKRKRNLTYFYFVMIACLIYGVFYVAFDL</sequence>
<reference evidence="2 3" key="1">
    <citation type="submission" date="2014-03" db="EMBL/GenBank/DDBJ databases">
        <title>Genome sequence of Mycoplasma ovipneumoniae strain 14811.</title>
        <authorList>
            <person name="Sirand-Pugnet P."/>
            <person name="Breton M."/>
            <person name="Dordet-Frisoni E."/>
            <person name="Baranowski E."/>
            <person name="Barre A."/>
            <person name="Couture C."/>
            <person name="Dupuy V."/>
            <person name="Gaurivaud P."/>
            <person name="Jacob D."/>
            <person name="Lemaitre C."/>
            <person name="Manso-Silvan L."/>
            <person name="Nikolski M."/>
            <person name="Nouvel L.-X."/>
            <person name="Poumarat F."/>
            <person name="Tardy F."/>
            <person name="Thebault P."/>
            <person name="Theil S."/>
            <person name="Citti C."/>
            <person name="Thiaucourt F."/>
            <person name="Blanchard A."/>
        </authorList>
    </citation>
    <scope>NUCLEOTIDE SEQUENCE [LARGE SCALE GENOMIC DNA]</scope>
    <source>
        <strain evidence="2 3">14811</strain>
    </source>
</reference>
<keyword evidence="1" id="KW-0472">Membrane</keyword>
<feature type="transmembrane region" description="Helical" evidence="1">
    <location>
        <begin position="45"/>
        <end position="66"/>
    </location>
</feature>
<dbReference type="eggNOG" id="ENOG5031YZB">
    <property type="taxonomic scope" value="Bacteria"/>
</dbReference>
<proteinExistence type="predicted"/>
<name>A0A014M1U9_9BACT</name>
<dbReference type="Proteomes" id="UP000020977">
    <property type="component" value="Unassembled WGS sequence"/>
</dbReference>
<evidence type="ECO:0000313" key="2">
    <source>
        <dbReference type="EMBL" id="EXU60943.1"/>
    </source>
</evidence>
<evidence type="ECO:0000313" key="3">
    <source>
        <dbReference type="Proteomes" id="UP000020977"/>
    </source>
</evidence>
<dbReference type="RefSeq" id="WP_044284377.1">
    <property type="nucleotide sequence ID" value="NZ_JFAD01000029.1"/>
</dbReference>